<reference evidence="1 2" key="1">
    <citation type="submission" date="2017-06" db="EMBL/GenBank/DDBJ databases">
        <title>Comparative genomic analysis of Ambrosia Fusariam Clade fungi.</title>
        <authorList>
            <person name="Stajich J.E."/>
            <person name="Carrillo J."/>
            <person name="Kijimoto T."/>
            <person name="Eskalen A."/>
            <person name="O'Donnell K."/>
            <person name="Kasson M."/>
        </authorList>
    </citation>
    <scope>NUCLEOTIDE SEQUENCE [LARGE SCALE GENOMIC DNA]</scope>
    <source>
        <strain evidence="1 2">UCR1854</strain>
    </source>
</reference>
<organism evidence="1 2">
    <name type="scientific">Fusarium euwallaceae</name>
    <dbReference type="NCBI Taxonomy" id="1147111"/>
    <lineage>
        <taxon>Eukaryota</taxon>
        <taxon>Fungi</taxon>
        <taxon>Dikarya</taxon>
        <taxon>Ascomycota</taxon>
        <taxon>Pezizomycotina</taxon>
        <taxon>Sordariomycetes</taxon>
        <taxon>Hypocreomycetidae</taxon>
        <taxon>Hypocreales</taxon>
        <taxon>Nectriaceae</taxon>
        <taxon>Fusarium</taxon>
        <taxon>Fusarium solani species complex</taxon>
    </lineage>
</organism>
<protein>
    <submittedName>
        <fullName evidence="1">Uncharacterized protein</fullName>
    </submittedName>
</protein>
<dbReference type="Proteomes" id="UP000287124">
    <property type="component" value="Unassembled WGS sequence"/>
</dbReference>
<gene>
    <name evidence="1" type="ORF">BHE90_009333</name>
</gene>
<proteinExistence type="predicted"/>
<evidence type="ECO:0000313" key="2">
    <source>
        <dbReference type="Proteomes" id="UP000287124"/>
    </source>
</evidence>
<name>A0A430LKE7_9HYPO</name>
<dbReference type="EMBL" id="MIKF01000160">
    <property type="protein sequence ID" value="RTE76199.1"/>
    <property type="molecule type" value="Genomic_DNA"/>
</dbReference>
<sequence>MRKLEMVYRFTKATGRARLLVADARDLPDLGVGKAIIAEAAPTAGEESKWNPRPVIKMEGGRGGEWVVPVKVEIELGVMEIGHEQ</sequence>
<comment type="caution">
    <text evidence="1">The sequence shown here is derived from an EMBL/GenBank/DDBJ whole genome shotgun (WGS) entry which is preliminary data.</text>
</comment>
<accession>A0A430LKE7</accession>
<evidence type="ECO:0000313" key="1">
    <source>
        <dbReference type="EMBL" id="RTE76199.1"/>
    </source>
</evidence>
<keyword evidence="2" id="KW-1185">Reference proteome</keyword>
<dbReference type="AlphaFoldDB" id="A0A430LKE7"/>